<feature type="non-terminal residue" evidence="2">
    <location>
        <position position="67"/>
    </location>
</feature>
<accession>A0ABR0LJ16</accession>
<comment type="caution">
    <text evidence="2">The sequence shown here is derived from an EMBL/GenBank/DDBJ whole genome shotgun (WGS) entry which is preliminary data.</text>
</comment>
<evidence type="ECO:0000313" key="3">
    <source>
        <dbReference type="Proteomes" id="UP001357485"/>
    </source>
</evidence>
<dbReference type="EMBL" id="JAVRRA010019344">
    <property type="protein sequence ID" value="KAK5181561.1"/>
    <property type="molecule type" value="Genomic_DNA"/>
</dbReference>
<name>A0ABR0LJ16_9PEZI</name>
<evidence type="ECO:0000313" key="2">
    <source>
        <dbReference type="EMBL" id="KAK5181561.1"/>
    </source>
</evidence>
<dbReference type="SUPFAM" id="SSF53474">
    <property type="entry name" value="alpha/beta-Hydrolases"/>
    <property type="match status" value="1"/>
</dbReference>
<gene>
    <name evidence="2" type="ORF">LTR16_010366</name>
</gene>
<sequence length="67" mass="7995">MASTDSDEDDRNSIVSYTMHVSQMYLNLTRKKIGMTRLPHELLLPEERRWDYGTPKAELEPLIDYWH</sequence>
<organism evidence="2 3">
    <name type="scientific">Cryomyces antarcticus</name>
    <dbReference type="NCBI Taxonomy" id="329879"/>
    <lineage>
        <taxon>Eukaryota</taxon>
        <taxon>Fungi</taxon>
        <taxon>Dikarya</taxon>
        <taxon>Ascomycota</taxon>
        <taxon>Pezizomycotina</taxon>
        <taxon>Dothideomycetes</taxon>
        <taxon>Dothideomycetes incertae sedis</taxon>
        <taxon>Cryomyces</taxon>
    </lineage>
</organism>
<protein>
    <recommendedName>
        <fullName evidence="1">Epoxide hydrolase N-terminal domain-containing protein</fullName>
    </recommendedName>
</protein>
<dbReference type="Proteomes" id="UP001357485">
    <property type="component" value="Unassembled WGS sequence"/>
</dbReference>
<dbReference type="Gene3D" id="3.40.50.1820">
    <property type="entry name" value="alpha/beta hydrolase"/>
    <property type="match status" value="1"/>
</dbReference>
<keyword evidence="3" id="KW-1185">Reference proteome</keyword>
<feature type="domain" description="Epoxide hydrolase N-terminal" evidence="1">
    <location>
        <begin position="16"/>
        <end position="67"/>
    </location>
</feature>
<dbReference type="InterPro" id="IPR029058">
    <property type="entry name" value="AB_hydrolase_fold"/>
</dbReference>
<dbReference type="Pfam" id="PF06441">
    <property type="entry name" value="EHN"/>
    <property type="match status" value="1"/>
</dbReference>
<dbReference type="InterPro" id="IPR010497">
    <property type="entry name" value="Epoxide_hydro_N"/>
</dbReference>
<proteinExistence type="predicted"/>
<reference evidence="2 3" key="1">
    <citation type="submission" date="2023-08" db="EMBL/GenBank/DDBJ databases">
        <title>Black Yeasts Isolated from many extreme environments.</title>
        <authorList>
            <person name="Coleine C."/>
            <person name="Stajich J.E."/>
            <person name="Selbmann L."/>
        </authorList>
    </citation>
    <scope>NUCLEOTIDE SEQUENCE [LARGE SCALE GENOMIC DNA]</scope>
    <source>
        <strain evidence="2 3">CCFEE 536</strain>
    </source>
</reference>
<evidence type="ECO:0000259" key="1">
    <source>
        <dbReference type="Pfam" id="PF06441"/>
    </source>
</evidence>